<sequence length="303" mass="29903">MIVSRGFKTGLLGVVLAGVGMVGCASGDSTAQQDGNLTGDAVQPACPGAMAGQGSAKTYSARGVVVSVRVDLKNPSTTAWDGIATLTDTKALPASGGNIIKSTATVNAGAVAQAAASSSQAKGSGGTAEATAAATNASLFHTAPDGFLKDVLGEDGSGGSVAINLQKLLEDFGINDDLLAVIFTGPLKGGIQADVVQESAKSYCDAGGKAHSEATGKVVGLVIGGTPVDITLGPNQKILDLPGLVTITINEQITTSDDPSKSSMDATGLHVNLLDGRIDVKVARAQAGVECGGSDGGGCGRVH</sequence>
<reference evidence="1 2" key="1">
    <citation type="submission" date="2021-12" db="EMBL/GenBank/DDBJ databases">
        <title>Discovery of the Pendulisporaceae a myxobacterial family with distinct sporulation behavior and unique specialized metabolism.</title>
        <authorList>
            <person name="Garcia R."/>
            <person name="Popoff A."/>
            <person name="Bader C.D."/>
            <person name="Loehr J."/>
            <person name="Walesch S."/>
            <person name="Walt C."/>
            <person name="Boldt J."/>
            <person name="Bunk B."/>
            <person name="Haeckl F.J.F.P.J."/>
            <person name="Gunesch A.P."/>
            <person name="Birkelbach J."/>
            <person name="Nuebel U."/>
            <person name="Pietschmann T."/>
            <person name="Bach T."/>
            <person name="Mueller R."/>
        </authorList>
    </citation>
    <scope>NUCLEOTIDE SEQUENCE [LARGE SCALE GENOMIC DNA]</scope>
    <source>
        <strain evidence="1 2">MSr12523</strain>
    </source>
</reference>
<accession>A0ABZ2K5W4</accession>
<dbReference type="Proteomes" id="UP001379533">
    <property type="component" value="Chromosome"/>
</dbReference>
<dbReference type="PROSITE" id="PS51257">
    <property type="entry name" value="PROKAR_LIPOPROTEIN"/>
    <property type="match status" value="1"/>
</dbReference>
<proteinExistence type="predicted"/>
<dbReference type="NCBIfam" id="NF040603">
    <property type="entry name" value="choice_anch_P"/>
    <property type="match status" value="1"/>
</dbReference>
<gene>
    <name evidence="1" type="ORF">LZC95_47445</name>
</gene>
<evidence type="ECO:0000313" key="2">
    <source>
        <dbReference type="Proteomes" id="UP001379533"/>
    </source>
</evidence>
<keyword evidence="2" id="KW-1185">Reference proteome</keyword>
<name>A0ABZ2K5W4_9BACT</name>
<dbReference type="RefSeq" id="WP_394844679.1">
    <property type="nucleotide sequence ID" value="NZ_CP089982.1"/>
</dbReference>
<organism evidence="1 2">
    <name type="scientific">Pendulispora brunnea</name>
    <dbReference type="NCBI Taxonomy" id="2905690"/>
    <lineage>
        <taxon>Bacteria</taxon>
        <taxon>Pseudomonadati</taxon>
        <taxon>Myxococcota</taxon>
        <taxon>Myxococcia</taxon>
        <taxon>Myxococcales</taxon>
        <taxon>Sorangiineae</taxon>
        <taxon>Pendulisporaceae</taxon>
        <taxon>Pendulispora</taxon>
    </lineage>
</organism>
<evidence type="ECO:0000313" key="1">
    <source>
        <dbReference type="EMBL" id="WXA94076.1"/>
    </source>
</evidence>
<protein>
    <submittedName>
        <fullName evidence="1">Uncharacterized protein</fullName>
    </submittedName>
</protein>
<dbReference type="EMBL" id="CP089982">
    <property type="protein sequence ID" value="WXA94076.1"/>
    <property type="molecule type" value="Genomic_DNA"/>
</dbReference>